<feature type="compositionally biased region" description="Polar residues" evidence="1">
    <location>
        <begin position="42"/>
        <end position="56"/>
    </location>
</feature>
<accession>A0A9W7E1V2</accession>
<evidence type="ECO:0000313" key="2">
    <source>
        <dbReference type="EMBL" id="GMH59068.1"/>
    </source>
</evidence>
<feature type="region of interest" description="Disordered" evidence="1">
    <location>
        <begin position="42"/>
        <end position="87"/>
    </location>
</feature>
<keyword evidence="3" id="KW-1185">Reference proteome</keyword>
<feature type="compositionally biased region" description="Polar residues" evidence="1">
    <location>
        <begin position="66"/>
        <end position="87"/>
    </location>
</feature>
<evidence type="ECO:0000256" key="1">
    <source>
        <dbReference type="SAM" id="MobiDB-lite"/>
    </source>
</evidence>
<comment type="caution">
    <text evidence="2">The sequence shown here is derived from an EMBL/GenBank/DDBJ whole genome shotgun (WGS) entry which is preliminary data.</text>
</comment>
<name>A0A9W7E1V2_9STRA</name>
<dbReference type="AlphaFoldDB" id="A0A9W7E1V2"/>
<feature type="region of interest" description="Disordered" evidence="1">
    <location>
        <begin position="1"/>
        <end position="27"/>
    </location>
</feature>
<protein>
    <submittedName>
        <fullName evidence="2">Uncharacterized protein</fullName>
    </submittedName>
</protein>
<reference evidence="3" key="1">
    <citation type="journal article" date="2023" name="Commun. Biol.">
        <title>Genome analysis of Parmales, the sister group of diatoms, reveals the evolutionary specialization of diatoms from phago-mixotrophs to photoautotrophs.</title>
        <authorList>
            <person name="Ban H."/>
            <person name="Sato S."/>
            <person name="Yoshikawa S."/>
            <person name="Yamada K."/>
            <person name="Nakamura Y."/>
            <person name="Ichinomiya M."/>
            <person name="Sato N."/>
            <person name="Blanc-Mathieu R."/>
            <person name="Endo H."/>
            <person name="Kuwata A."/>
            <person name="Ogata H."/>
        </authorList>
    </citation>
    <scope>NUCLEOTIDE SEQUENCE [LARGE SCALE GENOMIC DNA]</scope>
    <source>
        <strain evidence="3">NIES 3700</strain>
    </source>
</reference>
<evidence type="ECO:0000313" key="3">
    <source>
        <dbReference type="Proteomes" id="UP001165122"/>
    </source>
</evidence>
<dbReference type="EMBL" id="BRXW01000484">
    <property type="protein sequence ID" value="GMH59068.1"/>
    <property type="molecule type" value="Genomic_DNA"/>
</dbReference>
<gene>
    <name evidence="2" type="ORF">TrLO_g9719</name>
</gene>
<organism evidence="2 3">
    <name type="scientific">Triparma laevis f. longispina</name>
    <dbReference type="NCBI Taxonomy" id="1714387"/>
    <lineage>
        <taxon>Eukaryota</taxon>
        <taxon>Sar</taxon>
        <taxon>Stramenopiles</taxon>
        <taxon>Ochrophyta</taxon>
        <taxon>Bolidophyceae</taxon>
        <taxon>Parmales</taxon>
        <taxon>Triparmaceae</taxon>
        <taxon>Triparma</taxon>
    </lineage>
</organism>
<feature type="compositionally biased region" description="Basic and acidic residues" evidence="1">
    <location>
        <begin position="13"/>
        <end position="24"/>
    </location>
</feature>
<dbReference type="Proteomes" id="UP001165122">
    <property type="component" value="Unassembled WGS sequence"/>
</dbReference>
<proteinExistence type="predicted"/>
<sequence>MTDNSFFLPGGILDEHHSPSRTDSSDDLLNMAVGFSNTLNSGLRSTSLDGPNNDGHSLTHAGRGLNENSSIFGNAQPNSHNLNGLNE</sequence>
<feature type="non-terminal residue" evidence="2">
    <location>
        <position position="87"/>
    </location>
</feature>